<dbReference type="GO" id="GO:0007131">
    <property type="term" value="P:reciprocal meiotic recombination"/>
    <property type="evidence" value="ECO:0007669"/>
    <property type="project" value="TreeGrafter"/>
</dbReference>
<dbReference type="Pfam" id="PF23242">
    <property type="entry name" value="AAA_lid_TRIP13_C"/>
    <property type="match status" value="1"/>
</dbReference>
<dbReference type="GO" id="GO:0005524">
    <property type="term" value="F:ATP binding"/>
    <property type="evidence" value="ECO:0007669"/>
    <property type="project" value="UniProtKB-KW"/>
</dbReference>
<dbReference type="InterPro" id="IPR058249">
    <property type="entry name" value="Pch2_C"/>
</dbReference>
<dbReference type="PANTHER" id="PTHR45991:SF1">
    <property type="entry name" value="PACHYTENE CHECKPOINT PROTEIN 2 HOMOLOG"/>
    <property type="match status" value="1"/>
</dbReference>
<organism evidence="7 8">
    <name type="scientific">Ignelater luminosus</name>
    <name type="common">Cucubano</name>
    <name type="synonym">Pyrophorus luminosus</name>
    <dbReference type="NCBI Taxonomy" id="2038154"/>
    <lineage>
        <taxon>Eukaryota</taxon>
        <taxon>Metazoa</taxon>
        <taxon>Ecdysozoa</taxon>
        <taxon>Arthropoda</taxon>
        <taxon>Hexapoda</taxon>
        <taxon>Insecta</taxon>
        <taxon>Pterygota</taxon>
        <taxon>Neoptera</taxon>
        <taxon>Endopterygota</taxon>
        <taxon>Coleoptera</taxon>
        <taxon>Polyphaga</taxon>
        <taxon>Elateriformia</taxon>
        <taxon>Elateroidea</taxon>
        <taxon>Elateridae</taxon>
        <taxon>Agrypninae</taxon>
        <taxon>Pyrophorini</taxon>
        <taxon>Ignelater</taxon>
    </lineage>
</organism>
<evidence type="ECO:0000256" key="1">
    <source>
        <dbReference type="ARBA" id="ARBA00007271"/>
    </source>
</evidence>
<dbReference type="Proteomes" id="UP000801492">
    <property type="component" value="Unassembled WGS sequence"/>
</dbReference>
<keyword evidence="4" id="KW-0469">Meiosis</keyword>
<dbReference type="InterPro" id="IPR003959">
    <property type="entry name" value="ATPase_AAA_core"/>
</dbReference>
<dbReference type="InterPro" id="IPR001270">
    <property type="entry name" value="ClpA/B"/>
</dbReference>
<dbReference type="InterPro" id="IPR044539">
    <property type="entry name" value="Pch2-like"/>
</dbReference>
<dbReference type="SMART" id="SM00382">
    <property type="entry name" value="AAA"/>
    <property type="match status" value="1"/>
</dbReference>
<dbReference type="Pfam" id="PF00004">
    <property type="entry name" value="AAA"/>
    <property type="match status" value="1"/>
</dbReference>
<dbReference type="FunFam" id="3.40.50.300:FF:001494">
    <property type="entry name" value="Pachytene checkpoint component Pch2"/>
    <property type="match status" value="1"/>
</dbReference>
<dbReference type="PANTHER" id="PTHR45991">
    <property type="entry name" value="PACHYTENE CHECKPOINT PROTEIN 2"/>
    <property type="match status" value="1"/>
</dbReference>
<evidence type="ECO:0000259" key="6">
    <source>
        <dbReference type="SMART" id="SM00382"/>
    </source>
</evidence>
<dbReference type="GO" id="GO:0005694">
    <property type="term" value="C:chromosome"/>
    <property type="evidence" value="ECO:0007669"/>
    <property type="project" value="TreeGrafter"/>
</dbReference>
<keyword evidence="3 5" id="KW-0067">ATP-binding</keyword>
<gene>
    <name evidence="7" type="ORF">ILUMI_26429</name>
</gene>
<dbReference type="SUPFAM" id="SSF52540">
    <property type="entry name" value="P-loop containing nucleoside triphosphate hydrolases"/>
    <property type="match status" value="1"/>
</dbReference>
<protein>
    <recommendedName>
        <fullName evidence="6">AAA+ ATPase domain-containing protein</fullName>
    </recommendedName>
</protein>
<dbReference type="Pfam" id="PF23563">
    <property type="entry name" value="TRIP13_N"/>
    <property type="match status" value="1"/>
</dbReference>
<reference evidence="7" key="1">
    <citation type="submission" date="2019-08" db="EMBL/GenBank/DDBJ databases">
        <title>The genome of the North American firefly Photinus pyralis.</title>
        <authorList>
            <consortium name="Photinus pyralis genome working group"/>
            <person name="Fallon T.R."/>
            <person name="Sander Lower S.E."/>
            <person name="Weng J.-K."/>
        </authorList>
    </citation>
    <scope>NUCLEOTIDE SEQUENCE</scope>
    <source>
        <strain evidence="7">TRF0915ILg1</strain>
        <tissue evidence="7">Whole body</tissue>
    </source>
</reference>
<proteinExistence type="inferred from homology"/>
<dbReference type="OrthoDB" id="10042665at2759"/>
<dbReference type="GO" id="GO:0005634">
    <property type="term" value="C:nucleus"/>
    <property type="evidence" value="ECO:0007669"/>
    <property type="project" value="TreeGrafter"/>
</dbReference>
<dbReference type="GO" id="GO:0016887">
    <property type="term" value="F:ATP hydrolysis activity"/>
    <property type="evidence" value="ECO:0007669"/>
    <property type="project" value="InterPro"/>
</dbReference>
<keyword evidence="8" id="KW-1185">Reference proteome</keyword>
<sequence>METVIVEVILKTNSCLNNEKATVICDMYLKSNKLRTGTLISKFDPETDSFLFENVQHIIIAEHERLKNDYIDFSSVNINWFVYTLDNNERQIENEYDEDGEGVRLATIQVLPSAEYYDLWENLIYDINIKNDLLEFANTALYLADNKVNSNIISCNRVVLLHGPPGTGKTSLCRALAHKLSIRLNNRFKRGFLLEVNSHSLFSKWFSESGKLVTKMFEKVTDILRDPEAIVFLLVDEIESLTHARIKCAGTEPSDAIRVVNAVLTQIDYIRNYPNVLILATSNMEGSIDLAFIDRADIKQYIGLPGPEAIYQIYYSCIQELMRVQIIRPAVMLPPINMYYKFEDSNVAEYSKELLQISESSVGFSGRTLRKLPFVALAVYTKKKTLNINEFFYALIKAVQYHRNNEKYFMGDN</sequence>
<evidence type="ECO:0000256" key="4">
    <source>
        <dbReference type="ARBA" id="ARBA00023254"/>
    </source>
</evidence>
<dbReference type="PROSITE" id="PS00674">
    <property type="entry name" value="AAA"/>
    <property type="match status" value="1"/>
</dbReference>
<dbReference type="PRINTS" id="PR00300">
    <property type="entry name" value="CLPPROTEASEA"/>
</dbReference>
<dbReference type="AlphaFoldDB" id="A0A8K0C8H3"/>
<evidence type="ECO:0000256" key="3">
    <source>
        <dbReference type="ARBA" id="ARBA00022840"/>
    </source>
</evidence>
<dbReference type="EMBL" id="VTPC01091083">
    <property type="protein sequence ID" value="KAF2879742.1"/>
    <property type="molecule type" value="Genomic_DNA"/>
</dbReference>
<dbReference type="Gene3D" id="3.40.50.300">
    <property type="entry name" value="P-loop containing nucleotide triphosphate hydrolases"/>
    <property type="match status" value="1"/>
</dbReference>
<evidence type="ECO:0000313" key="8">
    <source>
        <dbReference type="Proteomes" id="UP000801492"/>
    </source>
</evidence>
<dbReference type="InterPro" id="IPR027417">
    <property type="entry name" value="P-loop_NTPase"/>
</dbReference>
<dbReference type="InterPro" id="IPR003593">
    <property type="entry name" value="AAA+_ATPase"/>
</dbReference>
<dbReference type="GO" id="GO:0051598">
    <property type="term" value="P:meiotic recombination checkpoint signaling"/>
    <property type="evidence" value="ECO:0007669"/>
    <property type="project" value="TreeGrafter"/>
</dbReference>
<comment type="caution">
    <text evidence="7">The sequence shown here is derived from an EMBL/GenBank/DDBJ whole genome shotgun (WGS) entry which is preliminary data.</text>
</comment>
<name>A0A8K0C8H3_IGNLU</name>
<feature type="domain" description="AAA+ ATPase" evidence="6">
    <location>
        <begin position="155"/>
        <end position="306"/>
    </location>
</feature>
<accession>A0A8K0C8H3</accession>
<comment type="similarity">
    <text evidence="1">Belongs to the AAA ATPase family. PCH2 subfamily.</text>
</comment>
<evidence type="ECO:0000256" key="2">
    <source>
        <dbReference type="ARBA" id="ARBA00022741"/>
    </source>
</evidence>
<dbReference type="InterPro" id="IPR003960">
    <property type="entry name" value="ATPase_AAA_CS"/>
</dbReference>
<evidence type="ECO:0000256" key="5">
    <source>
        <dbReference type="RuleBase" id="RU003651"/>
    </source>
</evidence>
<keyword evidence="2 5" id="KW-0547">Nucleotide-binding</keyword>
<evidence type="ECO:0000313" key="7">
    <source>
        <dbReference type="EMBL" id="KAF2879742.1"/>
    </source>
</evidence>